<reference evidence="3" key="1">
    <citation type="journal article" date="2019" name="Int. J. Syst. Evol. Microbiol.">
        <title>The Global Catalogue of Microorganisms (GCM) 10K type strain sequencing project: providing services to taxonomists for standard genome sequencing and annotation.</title>
        <authorList>
            <consortium name="The Broad Institute Genomics Platform"/>
            <consortium name="The Broad Institute Genome Sequencing Center for Infectious Disease"/>
            <person name="Wu L."/>
            <person name="Ma J."/>
        </authorList>
    </citation>
    <scope>NUCLEOTIDE SEQUENCE [LARGE SCALE GENOMIC DNA]</scope>
    <source>
        <strain evidence="3">CGMCC 1.15439</strain>
    </source>
</reference>
<dbReference type="EMBL" id="BMJA01000003">
    <property type="protein sequence ID" value="GGA41936.1"/>
    <property type="molecule type" value="Genomic_DNA"/>
</dbReference>
<keyword evidence="3" id="KW-1185">Reference proteome</keyword>
<dbReference type="Proteomes" id="UP000620046">
    <property type="component" value="Unassembled WGS sequence"/>
</dbReference>
<name>A0ABQ1GDX3_9GAMM</name>
<feature type="signal peptide" evidence="1">
    <location>
        <begin position="1"/>
        <end position="24"/>
    </location>
</feature>
<evidence type="ECO:0000256" key="1">
    <source>
        <dbReference type="SAM" id="SignalP"/>
    </source>
</evidence>
<protein>
    <submittedName>
        <fullName evidence="2">Uncharacterized protein</fullName>
    </submittedName>
</protein>
<gene>
    <name evidence="2" type="ORF">GCM10010981_33690</name>
</gene>
<feature type="chain" id="PRO_5047123743" evidence="1">
    <location>
        <begin position="25"/>
        <end position="146"/>
    </location>
</feature>
<dbReference type="RefSeq" id="WP_188795955.1">
    <property type="nucleotide sequence ID" value="NZ_BMJA01000003.1"/>
</dbReference>
<evidence type="ECO:0000313" key="2">
    <source>
        <dbReference type="EMBL" id="GGA41936.1"/>
    </source>
</evidence>
<keyword evidence="1" id="KW-0732">Signal</keyword>
<comment type="caution">
    <text evidence="2">The sequence shown here is derived from an EMBL/GenBank/DDBJ whole genome shotgun (WGS) entry which is preliminary data.</text>
</comment>
<evidence type="ECO:0000313" key="3">
    <source>
        <dbReference type="Proteomes" id="UP000620046"/>
    </source>
</evidence>
<accession>A0ABQ1GDX3</accession>
<organism evidence="2 3">
    <name type="scientific">Dyella nitratireducens</name>
    <dbReference type="NCBI Taxonomy" id="1849580"/>
    <lineage>
        <taxon>Bacteria</taxon>
        <taxon>Pseudomonadati</taxon>
        <taxon>Pseudomonadota</taxon>
        <taxon>Gammaproteobacteria</taxon>
        <taxon>Lysobacterales</taxon>
        <taxon>Rhodanobacteraceae</taxon>
        <taxon>Dyella</taxon>
    </lineage>
</organism>
<proteinExistence type="predicted"/>
<sequence length="146" mass="15823">MRSLSRSVPFALALLLGAIGQAHAENYVLTFDAVKVMPGERIVGFDIKIKAAYVSSMKRVPLGWHIEIDNQPSWNTQVTGGISIGAAALDKDALNHLFLVTTDKEMGALEVTGEIVTTSDFEHERHLALKSSDVHATLIPQNGNSK</sequence>